<gene>
    <name evidence="2" type="ORF">SAE01_32420</name>
</gene>
<dbReference type="AlphaFoldDB" id="A0A512BFK3"/>
<protein>
    <submittedName>
        <fullName evidence="2">Uncharacterized protein</fullName>
    </submittedName>
</protein>
<evidence type="ECO:0000313" key="2">
    <source>
        <dbReference type="EMBL" id="GEO10746.1"/>
    </source>
</evidence>
<dbReference type="EMBL" id="BJYT01000012">
    <property type="protein sequence ID" value="GEO10746.1"/>
    <property type="molecule type" value="Genomic_DNA"/>
</dbReference>
<name>A0A512BFK3_9BACT</name>
<accession>A0A512BFK3</accession>
<reference evidence="2 3" key="1">
    <citation type="submission" date="2019-07" db="EMBL/GenBank/DDBJ databases">
        <title>Whole genome shotgun sequence of Segetibacter aerophilus NBRC 106135.</title>
        <authorList>
            <person name="Hosoyama A."/>
            <person name="Uohara A."/>
            <person name="Ohji S."/>
            <person name="Ichikawa N."/>
        </authorList>
    </citation>
    <scope>NUCLEOTIDE SEQUENCE [LARGE SCALE GENOMIC DNA]</scope>
    <source>
        <strain evidence="2 3">NBRC 106135</strain>
    </source>
</reference>
<keyword evidence="1" id="KW-0175">Coiled coil</keyword>
<keyword evidence="3" id="KW-1185">Reference proteome</keyword>
<proteinExistence type="predicted"/>
<organism evidence="2 3">
    <name type="scientific">Segetibacter aerophilus</name>
    <dbReference type="NCBI Taxonomy" id="670293"/>
    <lineage>
        <taxon>Bacteria</taxon>
        <taxon>Pseudomonadati</taxon>
        <taxon>Bacteroidota</taxon>
        <taxon>Chitinophagia</taxon>
        <taxon>Chitinophagales</taxon>
        <taxon>Chitinophagaceae</taxon>
        <taxon>Segetibacter</taxon>
    </lineage>
</organism>
<sequence>MGLLPQPRLQNKFMNCVKEEISRLEFELSEAENACVSLQQLRKIKTRIKLYKGLRKSSKV</sequence>
<evidence type="ECO:0000256" key="1">
    <source>
        <dbReference type="SAM" id="Coils"/>
    </source>
</evidence>
<evidence type="ECO:0000313" key="3">
    <source>
        <dbReference type="Proteomes" id="UP000321513"/>
    </source>
</evidence>
<comment type="caution">
    <text evidence="2">The sequence shown here is derived from an EMBL/GenBank/DDBJ whole genome shotgun (WGS) entry which is preliminary data.</text>
</comment>
<dbReference type="Proteomes" id="UP000321513">
    <property type="component" value="Unassembled WGS sequence"/>
</dbReference>
<feature type="coiled-coil region" evidence="1">
    <location>
        <begin position="14"/>
        <end position="41"/>
    </location>
</feature>